<evidence type="ECO:0000313" key="4">
    <source>
        <dbReference type="Proteomes" id="UP000324897"/>
    </source>
</evidence>
<dbReference type="SUPFAM" id="SSF48452">
    <property type="entry name" value="TPR-like"/>
    <property type="match status" value="1"/>
</dbReference>
<dbReference type="Gene3D" id="1.25.40.10">
    <property type="entry name" value="Tetratricopeptide repeat domain"/>
    <property type="match status" value="2"/>
</dbReference>
<dbReference type="GO" id="GO:0007131">
    <property type="term" value="P:reciprocal meiotic recombination"/>
    <property type="evidence" value="ECO:0007669"/>
    <property type="project" value="EnsemblPlants"/>
</dbReference>
<reference evidence="3 4" key="1">
    <citation type="journal article" date="2019" name="Sci. Rep.">
        <title>A high-quality genome of Eragrostis curvula grass provides insights into Poaceae evolution and supports new strategies to enhance forage quality.</title>
        <authorList>
            <person name="Carballo J."/>
            <person name="Santos B.A.C.M."/>
            <person name="Zappacosta D."/>
            <person name="Garbus I."/>
            <person name="Selva J.P."/>
            <person name="Gallo C.A."/>
            <person name="Diaz A."/>
            <person name="Albertini E."/>
            <person name="Caccamo M."/>
            <person name="Echenique V."/>
        </authorList>
    </citation>
    <scope>NUCLEOTIDE SEQUENCE [LARGE SCALE GENOMIC DNA]</scope>
    <source>
        <strain evidence="4">cv. Victoria</strain>
        <tissue evidence="3">Leaf</tissue>
    </source>
</reference>
<dbReference type="OrthoDB" id="65716at2759"/>
<dbReference type="EMBL" id="RWGY01000009">
    <property type="protein sequence ID" value="TVU36215.1"/>
    <property type="molecule type" value="Genomic_DNA"/>
</dbReference>
<evidence type="ECO:0000256" key="1">
    <source>
        <dbReference type="ARBA" id="ARBA00023254"/>
    </source>
</evidence>
<feature type="non-terminal residue" evidence="3">
    <location>
        <position position="1"/>
    </location>
</feature>
<dbReference type="InterPro" id="IPR013940">
    <property type="entry name" value="Spo22/ZIP4/TEX11"/>
</dbReference>
<evidence type="ECO:0000313" key="3">
    <source>
        <dbReference type="EMBL" id="TVU36215.1"/>
    </source>
</evidence>
<feature type="non-terminal residue" evidence="3">
    <location>
        <position position="1038"/>
    </location>
</feature>
<organism evidence="3 4">
    <name type="scientific">Eragrostis curvula</name>
    <name type="common">weeping love grass</name>
    <dbReference type="NCBI Taxonomy" id="38414"/>
    <lineage>
        <taxon>Eukaryota</taxon>
        <taxon>Viridiplantae</taxon>
        <taxon>Streptophyta</taxon>
        <taxon>Embryophyta</taxon>
        <taxon>Tracheophyta</taxon>
        <taxon>Spermatophyta</taxon>
        <taxon>Magnoliopsida</taxon>
        <taxon>Liliopsida</taxon>
        <taxon>Poales</taxon>
        <taxon>Poaceae</taxon>
        <taxon>PACMAD clade</taxon>
        <taxon>Chloridoideae</taxon>
        <taxon>Eragrostideae</taxon>
        <taxon>Eragrostidinae</taxon>
        <taxon>Eragrostis</taxon>
    </lineage>
</organism>
<sequence length="1038" mass="113422">MKISELSPEYRQPPPHAGLLTDLNRVVADVEAFDTSDTPAEKLAADLRRVITNLASADAASSPGLSEAFRLKVWNIGFRLWNASVDRANCNALPRGPAARVAEAEIRQAAPELLLLAGLLDCVPSAAAKAASFFHRTGMVWLDLGRADLASACFEKGTPLVSAADTEEDQAVLLDLNLARARAACEAGDHALAVALLSRSKPLAAASPEGIKSLAEEYLFIGKAALSIEPPDPALDASSLLTEALDLCEKAVASPSCATPTTPGSTPTTPNLHILRDKCLRFLAVERINANDYEGTLRCISVSRTSLGLGAEHPSIGFTALRAYIGSGNLAEAERELERLIANPEAPDCICVLAAEKYLASAGPESALKVLLVLAARCRAEGASAAAALKVVQKVVEGVGGGTARARMIAELVSDERVVALFDAPANIHDRGTMHMLLWKCGAEHFEAKNYEIGADLIERSMLYVSRDEESRSRRADCFRVLSLCHMALRHLDRAQEFINEAEKVQPNVLCAFMKFKIHLQMKEEDEAIKLMKTMVGYVDFNPEFLTLSVHEALACKSRRVAVASLIFLLGLYSAGKPMPMTEAVVLRNLIALLLREPGSEAEILKYSRRAKLRMVELGLEGFFGKGTVGLHELHWFAVSAWNMALMVAKEKKYDYSAEFFELAADFFDSSTGEDNANSRMVCKSLIMSVSSMLYAEELNISPLSDSDLKKGVEMLSRAGKLLPLTWPSTPVTSDQLEDNLLFLHTVNFYQILDRMGTSTHPQQLQLVKSFVASKSCTPIHLLKLGKIASESNQPNLQVAEFVLNASITTALASHSPNYGVISAALRNLVCLAGSQDFNGMSDAAYDVFRQAHQIVVGLRDGEYPSEEGKWLATAAWNKSCLAVRLRQPSIARKWIKMGLDLARNFESMEKCIPFMEEYFERFQKISGKEPDECSQHDGAPSTSMSGSASQPVLSFCVPWDTDFGIGHKSMLSAAMHDPIARNARSSPRAGQRRVTKRYMRRNSTTTLQTEVKEWLDGGKKRHAPVCCTLVTPKQVRM</sequence>
<dbReference type="GO" id="GO:0007129">
    <property type="term" value="P:homologous chromosome pairing at meiosis"/>
    <property type="evidence" value="ECO:0007669"/>
    <property type="project" value="EnsemblPlants"/>
</dbReference>
<dbReference type="Proteomes" id="UP000324897">
    <property type="component" value="Unassembled WGS sequence"/>
</dbReference>
<dbReference type="Pfam" id="PF08631">
    <property type="entry name" value="SPO22"/>
    <property type="match status" value="1"/>
</dbReference>
<protein>
    <recommendedName>
        <fullName evidence="2">Protein ZIP4 homolog</fullName>
    </recommendedName>
</protein>
<keyword evidence="4" id="KW-1185">Reference proteome</keyword>
<dbReference type="GO" id="GO:0071139">
    <property type="term" value="P:resolution of DNA recombination intermediates"/>
    <property type="evidence" value="ECO:0007669"/>
    <property type="project" value="EnsemblPlants"/>
</dbReference>
<dbReference type="InterPro" id="IPR039057">
    <property type="entry name" value="Spo22/ZIP4"/>
</dbReference>
<dbReference type="GO" id="GO:0090173">
    <property type="term" value="P:regulation of synaptonemal complex assembly"/>
    <property type="evidence" value="ECO:0007669"/>
    <property type="project" value="InterPro"/>
</dbReference>
<keyword evidence="1" id="KW-0469">Meiosis</keyword>
<proteinExistence type="predicted"/>
<dbReference type="GO" id="GO:0005694">
    <property type="term" value="C:chromosome"/>
    <property type="evidence" value="ECO:0007669"/>
    <property type="project" value="EnsemblPlants"/>
</dbReference>
<dbReference type="InterPro" id="IPR011990">
    <property type="entry name" value="TPR-like_helical_dom_sf"/>
</dbReference>
<evidence type="ECO:0000256" key="2">
    <source>
        <dbReference type="ARBA" id="ARBA00031845"/>
    </source>
</evidence>
<name>A0A5J9VL12_9POAL</name>
<dbReference type="PANTHER" id="PTHR40375">
    <property type="entry name" value="SPORULATION-SPECIFIC PROTEIN 22"/>
    <property type="match status" value="1"/>
</dbReference>
<gene>
    <name evidence="3" type="ORF">EJB05_18139</name>
</gene>
<comment type="caution">
    <text evidence="3">The sequence shown here is derived from an EMBL/GenBank/DDBJ whole genome shotgun (WGS) entry which is preliminary data.</text>
</comment>
<dbReference type="GO" id="GO:0005634">
    <property type="term" value="C:nucleus"/>
    <property type="evidence" value="ECO:0007669"/>
    <property type="project" value="EnsemblPlants"/>
</dbReference>
<dbReference type="PANTHER" id="PTHR40375:SF2">
    <property type="entry name" value="SPORULATION-SPECIFIC PROTEIN 22"/>
    <property type="match status" value="1"/>
</dbReference>
<dbReference type="AlphaFoldDB" id="A0A5J9VL12"/>
<dbReference type="Gramene" id="TVU36215">
    <property type="protein sequence ID" value="TVU36215"/>
    <property type="gene ID" value="EJB05_18139"/>
</dbReference>
<accession>A0A5J9VL12</accession>